<dbReference type="AlphaFoldDB" id="A0A1F6FR89"/>
<dbReference type="InterPro" id="IPR027417">
    <property type="entry name" value="P-loop_NTPase"/>
</dbReference>
<dbReference type="NCBIfam" id="NF008956">
    <property type="entry name" value="PRK12299.1"/>
    <property type="match status" value="1"/>
</dbReference>
<dbReference type="Pfam" id="PF01018">
    <property type="entry name" value="GTP1_OBG"/>
    <property type="match status" value="1"/>
</dbReference>
<dbReference type="SUPFAM" id="SSF52540">
    <property type="entry name" value="P-loop containing nucleoside triphosphate hydrolases"/>
    <property type="match status" value="1"/>
</dbReference>
<evidence type="ECO:0000256" key="5">
    <source>
        <dbReference type="ARBA" id="ARBA00022842"/>
    </source>
</evidence>
<dbReference type="PROSITE" id="PS51883">
    <property type="entry name" value="OBG"/>
    <property type="match status" value="1"/>
</dbReference>
<dbReference type="NCBIfam" id="TIGR02729">
    <property type="entry name" value="Obg_CgtA"/>
    <property type="match status" value="1"/>
</dbReference>
<evidence type="ECO:0000256" key="7">
    <source>
        <dbReference type="HAMAP-Rule" id="MF_01454"/>
    </source>
</evidence>
<keyword evidence="6 7" id="KW-0342">GTP-binding</keyword>
<feature type="domain" description="OBG-type G" evidence="9">
    <location>
        <begin position="158"/>
        <end position="320"/>
    </location>
</feature>
<comment type="subcellular location">
    <subcellularLocation>
        <location evidence="7">Cytoplasm</location>
    </subcellularLocation>
</comment>
<dbReference type="PROSITE" id="PS51710">
    <property type="entry name" value="G_OBG"/>
    <property type="match status" value="1"/>
</dbReference>
<dbReference type="PANTHER" id="PTHR11702">
    <property type="entry name" value="DEVELOPMENTALLY REGULATED GTP-BINDING PROTEIN-RELATED"/>
    <property type="match status" value="1"/>
</dbReference>
<protein>
    <recommendedName>
        <fullName evidence="7">GTPase Obg</fullName>
        <ecNumber evidence="7">3.6.5.-</ecNumber>
    </recommendedName>
    <alternativeName>
        <fullName evidence="7">GTP-binding protein Obg</fullName>
    </alternativeName>
</protein>
<dbReference type="GO" id="GO:0000287">
    <property type="term" value="F:magnesium ion binding"/>
    <property type="evidence" value="ECO:0007669"/>
    <property type="project" value="InterPro"/>
</dbReference>
<feature type="domain" description="Obg" evidence="10">
    <location>
        <begin position="1"/>
        <end position="157"/>
    </location>
</feature>
<evidence type="ECO:0000256" key="3">
    <source>
        <dbReference type="ARBA" id="ARBA00022741"/>
    </source>
</evidence>
<dbReference type="GO" id="GO:0005737">
    <property type="term" value="C:cytoplasm"/>
    <property type="evidence" value="ECO:0007669"/>
    <property type="project" value="UniProtKB-SubCell"/>
</dbReference>
<dbReference type="PANTHER" id="PTHR11702:SF31">
    <property type="entry name" value="MITOCHONDRIAL RIBOSOME-ASSOCIATED GTPASE 2"/>
    <property type="match status" value="1"/>
</dbReference>
<comment type="similarity">
    <text evidence="1 7">Belongs to the TRAFAC class OBG-HflX-like GTPase superfamily. OBG GTPase family.</text>
</comment>
<organism evidence="11 12">
    <name type="scientific">Candidatus Kaiserbacteria bacterium RIFOXYD1_FULL_42_15</name>
    <dbReference type="NCBI Taxonomy" id="1798532"/>
    <lineage>
        <taxon>Bacteria</taxon>
        <taxon>Candidatus Kaiseribacteriota</taxon>
    </lineage>
</organism>
<feature type="binding site" evidence="7">
    <location>
        <position position="171"/>
    </location>
    <ligand>
        <name>Mg(2+)</name>
        <dbReference type="ChEBI" id="CHEBI:18420"/>
    </ligand>
</feature>
<dbReference type="InterPro" id="IPR006073">
    <property type="entry name" value="GTP-bd"/>
</dbReference>
<dbReference type="Pfam" id="PF01926">
    <property type="entry name" value="MMR_HSR1"/>
    <property type="match status" value="1"/>
</dbReference>
<proteinExistence type="inferred from homology"/>
<gene>
    <name evidence="7" type="primary">obg</name>
    <name evidence="11" type="ORF">A2592_02635</name>
</gene>
<dbReference type="CDD" id="cd01898">
    <property type="entry name" value="Obg"/>
    <property type="match status" value="1"/>
</dbReference>
<dbReference type="EMBL" id="MFMT01000022">
    <property type="protein sequence ID" value="OGG88376.1"/>
    <property type="molecule type" value="Genomic_DNA"/>
</dbReference>
<dbReference type="InterPro" id="IPR031167">
    <property type="entry name" value="G_OBG"/>
</dbReference>
<sequence>MFVDQIIIHAKSGHGGNGVERWRHEKFIAKAGPAGGNGGNGGDVYLESVRDLGLLSKYMGSPEFEAGVGEDGQSGSKHGHNGKDITIKVPVGSIVTDVSRNRSYEFFSEGIKERVFKGGQGGFGNEHFKTSTNRSPQETTAGKGGEQGDLRIELTLVVDVGLIGMPNAGKSSLLNAFTNARSAVGAYPFTTLQPHLGDFYGYVIADIPGLIEGAASGKGLGHTFLRHVTRTKMLLHLVSLEHEDPIKEYYTILNELSSYHKSLVEKEEWIIFTKKDLANQEKIDSIQSFIDTSKKRVFIISVETPEGTKELRDALVQYLRES</sequence>
<feature type="binding site" evidence="7">
    <location>
        <begin position="189"/>
        <end position="193"/>
    </location>
    <ligand>
        <name>GTP</name>
        <dbReference type="ChEBI" id="CHEBI:37565"/>
    </ligand>
</feature>
<feature type="binding site" evidence="7">
    <location>
        <begin position="206"/>
        <end position="209"/>
    </location>
    <ligand>
        <name>GTP</name>
        <dbReference type="ChEBI" id="CHEBI:37565"/>
    </ligand>
</feature>
<dbReference type="PRINTS" id="PR00326">
    <property type="entry name" value="GTP1OBG"/>
</dbReference>
<comment type="function">
    <text evidence="7">An essential GTPase which binds GTP, GDP and possibly (p)ppGpp with moderate affinity, with high nucleotide exchange rates and a fairly low GTP hydrolysis rate. Plays a role in control of the cell cycle, stress response, ribosome biogenesis and in those bacteria that undergo differentiation, in morphogenesis control.</text>
</comment>
<feature type="region of interest" description="Disordered" evidence="8">
    <location>
        <begin position="122"/>
        <end position="146"/>
    </location>
</feature>
<comment type="cofactor">
    <cofactor evidence="7">
        <name>Mg(2+)</name>
        <dbReference type="ChEBI" id="CHEBI:18420"/>
    </cofactor>
</comment>
<name>A0A1F6FR89_9BACT</name>
<dbReference type="Gene3D" id="2.70.210.12">
    <property type="entry name" value="GTP1/OBG domain"/>
    <property type="match status" value="1"/>
</dbReference>
<dbReference type="InterPro" id="IPR006074">
    <property type="entry name" value="GTP1-OBG_CS"/>
</dbReference>
<reference evidence="11 12" key="1">
    <citation type="journal article" date="2016" name="Nat. Commun.">
        <title>Thousands of microbial genomes shed light on interconnected biogeochemical processes in an aquifer system.</title>
        <authorList>
            <person name="Anantharaman K."/>
            <person name="Brown C.T."/>
            <person name="Hug L.A."/>
            <person name="Sharon I."/>
            <person name="Castelle C.J."/>
            <person name="Probst A.J."/>
            <person name="Thomas B.C."/>
            <person name="Singh A."/>
            <person name="Wilkins M.J."/>
            <person name="Karaoz U."/>
            <person name="Brodie E.L."/>
            <person name="Williams K.H."/>
            <person name="Hubbard S.S."/>
            <person name="Banfield J.F."/>
        </authorList>
    </citation>
    <scope>NUCLEOTIDE SEQUENCE [LARGE SCALE GENOMIC DNA]</scope>
</reference>
<keyword evidence="7" id="KW-0479">Metal-binding</keyword>
<dbReference type="Proteomes" id="UP000179230">
    <property type="component" value="Unassembled WGS sequence"/>
</dbReference>
<dbReference type="GO" id="GO:0005525">
    <property type="term" value="F:GTP binding"/>
    <property type="evidence" value="ECO:0007669"/>
    <property type="project" value="UniProtKB-UniRule"/>
</dbReference>
<dbReference type="PIRSF" id="PIRSF002401">
    <property type="entry name" value="GTP_bd_Obg/CgtA"/>
    <property type="match status" value="1"/>
</dbReference>
<comment type="subunit">
    <text evidence="7">Monomer.</text>
</comment>
<keyword evidence="2 7" id="KW-0963">Cytoplasm</keyword>
<evidence type="ECO:0000256" key="8">
    <source>
        <dbReference type="SAM" id="MobiDB-lite"/>
    </source>
</evidence>
<feature type="binding site" evidence="7">
    <location>
        <begin position="301"/>
        <end position="303"/>
    </location>
    <ligand>
        <name>GTP</name>
        <dbReference type="ChEBI" id="CHEBI:37565"/>
    </ligand>
</feature>
<feature type="compositionally biased region" description="Polar residues" evidence="8">
    <location>
        <begin position="130"/>
        <end position="140"/>
    </location>
</feature>
<evidence type="ECO:0000313" key="11">
    <source>
        <dbReference type="EMBL" id="OGG88376.1"/>
    </source>
</evidence>
<dbReference type="InterPro" id="IPR045086">
    <property type="entry name" value="OBG_GTPase"/>
</dbReference>
<dbReference type="GO" id="GO:0003924">
    <property type="term" value="F:GTPase activity"/>
    <property type="evidence" value="ECO:0007669"/>
    <property type="project" value="UniProtKB-UniRule"/>
</dbReference>
<dbReference type="SUPFAM" id="SSF82051">
    <property type="entry name" value="Obg GTP-binding protein N-terminal domain"/>
    <property type="match status" value="1"/>
</dbReference>
<dbReference type="InterPro" id="IPR036726">
    <property type="entry name" value="GTP1_OBG_dom_sf"/>
</dbReference>
<dbReference type="HAMAP" id="MF_01454">
    <property type="entry name" value="GTPase_Obg"/>
    <property type="match status" value="1"/>
</dbReference>
<dbReference type="EC" id="3.6.5.-" evidence="7"/>
<evidence type="ECO:0000256" key="2">
    <source>
        <dbReference type="ARBA" id="ARBA00022490"/>
    </source>
</evidence>
<feature type="binding site" evidence="7">
    <location>
        <position position="191"/>
    </location>
    <ligand>
        <name>Mg(2+)</name>
        <dbReference type="ChEBI" id="CHEBI:18420"/>
    </ligand>
</feature>
<dbReference type="InterPro" id="IPR006169">
    <property type="entry name" value="GTP1_OBG_dom"/>
</dbReference>
<evidence type="ECO:0000256" key="4">
    <source>
        <dbReference type="ARBA" id="ARBA00022801"/>
    </source>
</evidence>
<keyword evidence="4 7" id="KW-0378">Hydrolase</keyword>
<comment type="caution">
    <text evidence="11">The sequence shown here is derived from an EMBL/GenBank/DDBJ whole genome shotgun (WGS) entry which is preliminary data.</text>
</comment>
<dbReference type="Gene3D" id="3.40.50.300">
    <property type="entry name" value="P-loop containing nucleotide triphosphate hydrolases"/>
    <property type="match status" value="1"/>
</dbReference>
<feature type="binding site" evidence="7">
    <location>
        <begin position="164"/>
        <end position="171"/>
    </location>
    <ligand>
        <name>GTP</name>
        <dbReference type="ChEBI" id="CHEBI:37565"/>
    </ligand>
</feature>
<evidence type="ECO:0000259" key="9">
    <source>
        <dbReference type="PROSITE" id="PS51710"/>
    </source>
</evidence>
<keyword evidence="5 7" id="KW-0460">Magnesium</keyword>
<dbReference type="FunFam" id="2.70.210.12:FF:000001">
    <property type="entry name" value="GTPase Obg"/>
    <property type="match status" value="1"/>
</dbReference>
<evidence type="ECO:0000313" key="12">
    <source>
        <dbReference type="Proteomes" id="UP000179230"/>
    </source>
</evidence>
<evidence type="ECO:0000256" key="6">
    <source>
        <dbReference type="ARBA" id="ARBA00023134"/>
    </source>
</evidence>
<dbReference type="PROSITE" id="PS00905">
    <property type="entry name" value="GTP1_OBG"/>
    <property type="match status" value="1"/>
</dbReference>
<keyword evidence="3 7" id="KW-0547">Nucleotide-binding</keyword>
<evidence type="ECO:0000259" key="10">
    <source>
        <dbReference type="PROSITE" id="PS51883"/>
    </source>
</evidence>
<evidence type="ECO:0000256" key="1">
    <source>
        <dbReference type="ARBA" id="ARBA00007699"/>
    </source>
</evidence>
<feature type="binding site" evidence="7">
    <location>
        <begin position="273"/>
        <end position="276"/>
    </location>
    <ligand>
        <name>GTP</name>
        <dbReference type="ChEBI" id="CHEBI:37565"/>
    </ligand>
</feature>
<dbReference type="InterPro" id="IPR014100">
    <property type="entry name" value="GTP-bd_Obg/CgtA"/>
</dbReference>
<dbReference type="GO" id="GO:0042254">
    <property type="term" value="P:ribosome biogenesis"/>
    <property type="evidence" value="ECO:0007669"/>
    <property type="project" value="UniProtKB-UniRule"/>
</dbReference>
<accession>A0A1F6FR89</accession>